<accession>A0A3L6TD31</accession>
<dbReference type="AlphaFoldDB" id="A0A3L6TD31"/>
<organism evidence="1 2">
    <name type="scientific">Panicum miliaceum</name>
    <name type="common">Proso millet</name>
    <name type="synonym">Broomcorn millet</name>
    <dbReference type="NCBI Taxonomy" id="4540"/>
    <lineage>
        <taxon>Eukaryota</taxon>
        <taxon>Viridiplantae</taxon>
        <taxon>Streptophyta</taxon>
        <taxon>Embryophyta</taxon>
        <taxon>Tracheophyta</taxon>
        <taxon>Spermatophyta</taxon>
        <taxon>Magnoliopsida</taxon>
        <taxon>Liliopsida</taxon>
        <taxon>Poales</taxon>
        <taxon>Poaceae</taxon>
        <taxon>PACMAD clade</taxon>
        <taxon>Panicoideae</taxon>
        <taxon>Panicodae</taxon>
        <taxon>Paniceae</taxon>
        <taxon>Panicinae</taxon>
        <taxon>Panicum</taxon>
        <taxon>Panicum sect. Panicum</taxon>
    </lineage>
</organism>
<protein>
    <submittedName>
        <fullName evidence="1">Uncharacterized protein</fullName>
    </submittedName>
</protein>
<evidence type="ECO:0000313" key="1">
    <source>
        <dbReference type="EMBL" id="RLN35387.1"/>
    </source>
</evidence>
<reference evidence="2" key="1">
    <citation type="journal article" date="2019" name="Nat. Commun.">
        <title>The genome of broomcorn millet.</title>
        <authorList>
            <person name="Zou C."/>
            <person name="Miki D."/>
            <person name="Li D."/>
            <person name="Tang Q."/>
            <person name="Xiao L."/>
            <person name="Rajput S."/>
            <person name="Deng P."/>
            <person name="Jia W."/>
            <person name="Huang R."/>
            <person name="Zhang M."/>
            <person name="Sun Y."/>
            <person name="Hu J."/>
            <person name="Fu X."/>
            <person name="Schnable P.S."/>
            <person name="Li F."/>
            <person name="Zhang H."/>
            <person name="Feng B."/>
            <person name="Zhu X."/>
            <person name="Liu R."/>
            <person name="Schnable J.C."/>
            <person name="Zhu J.-K."/>
            <person name="Zhang H."/>
        </authorList>
    </citation>
    <scope>NUCLEOTIDE SEQUENCE [LARGE SCALE GENOMIC DNA]</scope>
</reference>
<name>A0A3L6TD31_PANMI</name>
<gene>
    <name evidence="1" type="ORF">C2845_PM03G14650</name>
</gene>
<evidence type="ECO:0000313" key="2">
    <source>
        <dbReference type="Proteomes" id="UP000275267"/>
    </source>
</evidence>
<dbReference type="Proteomes" id="UP000275267">
    <property type="component" value="Unassembled WGS sequence"/>
</dbReference>
<keyword evidence="2" id="KW-1185">Reference proteome</keyword>
<dbReference type="EMBL" id="PQIB02000002">
    <property type="protein sequence ID" value="RLN35387.1"/>
    <property type="molecule type" value="Genomic_DNA"/>
</dbReference>
<sequence length="97" mass="10059">MERGAVVATRCPGPARPAARCRAGRTSTSWAPSSSRSRSFLLKAYSPAKGSRLERSGSVIIDVAVSSLLALNCFVVLPSLALCVGEDVGAMAAHLTI</sequence>
<proteinExistence type="predicted"/>
<comment type="caution">
    <text evidence="1">The sequence shown here is derived from an EMBL/GenBank/DDBJ whole genome shotgun (WGS) entry which is preliminary data.</text>
</comment>